<gene>
    <name evidence="1" type="ORF">LCGC14_1267830</name>
</gene>
<accession>A0A0F9P260</accession>
<reference evidence="1" key="1">
    <citation type="journal article" date="2015" name="Nature">
        <title>Complex archaea that bridge the gap between prokaryotes and eukaryotes.</title>
        <authorList>
            <person name="Spang A."/>
            <person name="Saw J.H."/>
            <person name="Jorgensen S.L."/>
            <person name="Zaremba-Niedzwiedzka K."/>
            <person name="Martijn J."/>
            <person name="Lind A.E."/>
            <person name="van Eijk R."/>
            <person name="Schleper C."/>
            <person name="Guy L."/>
            <person name="Ettema T.J."/>
        </authorList>
    </citation>
    <scope>NUCLEOTIDE SEQUENCE</scope>
</reference>
<protein>
    <submittedName>
        <fullName evidence="1">Uncharacterized protein</fullName>
    </submittedName>
</protein>
<dbReference type="EMBL" id="LAZR01007085">
    <property type="protein sequence ID" value="KKM87557.1"/>
    <property type="molecule type" value="Genomic_DNA"/>
</dbReference>
<dbReference type="AlphaFoldDB" id="A0A0F9P260"/>
<organism evidence="1">
    <name type="scientific">marine sediment metagenome</name>
    <dbReference type="NCBI Taxonomy" id="412755"/>
    <lineage>
        <taxon>unclassified sequences</taxon>
        <taxon>metagenomes</taxon>
        <taxon>ecological metagenomes</taxon>
    </lineage>
</organism>
<comment type="caution">
    <text evidence="1">The sequence shown here is derived from an EMBL/GenBank/DDBJ whole genome shotgun (WGS) entry which is preliminary data.</text>
</comment>
<evidence type="ECO:0000313" key="1">
    <source>
        <dbReference type="EMBL" id="KKM87557.1"/>
    </source>
</evidence>
<sequence>MENNPDKIKCVNCGRLFIKFRNGSPFTETCIKCIKKSIHLTNEQIRTIISSQNEIINPKKKKKSLINFT</sequence>
<proteinExistence type="predicted"/>
<name>A0A0F9P260_9ZZZZ</name>